<dbReference type="Pfam" id="PF00440">
    <property type="entry name" value="TetR_N"/>
    <property type="match status" value="1"/>
</dbReference>
<keyword evidence="2" id="KW-0805">Transcription regulation</keyword>
<dbReference type="Gene3D" id="1.10.10.60">
    <property type="entry name" value="Homeodomain-like"/>
    <property type="match status" value="1"/>
</dbReference>
<dbReference type="EMBL" id="MKVH01000024">
    <property type="protein sequence ID" value="OJX56984.1"/>
    <property type="molecule type" value="Genomic_DNA"/>
</dbReference>
<keyword evidence="1" id="KW-0678">Repressor</keyword>
<dbReference type="InterPro" id="IPR036271">
    <property type="entry name" value="Tet_transcr_reg_TetR-rel_C_sf"/>
</dbReference>
<dbReference type="SUPFAM" id="SSF48498">
    <property type="entry name" value="Tetracyclin repressor-like, C-terminal domain"/>
    <property type="match status" value="1"/>
</dbReference>
<name>A0A1M3KXK0_9BACT</name>
<reference evidence="7 8" key="1">
    <citation type="submission" date="2016-09" db="EMBL/GenBank/DDBJ databases">
        <title>Genome-resolved meta-omics ties microbial dynamics to process performance in biotechnology for thiocyanate degradation.</title>
        <authorList>
            <person name="Kantor R.S."/>
            <person name="Huddy R.J."/>
            <person name="Iyer R."/>
            <person name="Thomas B.C."/>
            <person name="Brown C.T."/>
            <person name="Anantharaman K."/>
            <person name="Tringe S."/>
            <person name="Hettich R.L."/>
            <person name="Harrison S.T."/>
            <person name="Banfield J.F."/>
        </authorList>
    </citation>
    <scope>NUCLEOTIDE SEQUENCE [LARGE SCALE GENOMIC DNA]</scope>
    <source>
        <strain evidence="7">59-99</strain>
    </source>
</reference>
<protein>
    <recommendedName>
        <fullName evidence="6">HTH tetR-type domain-containing protein</fullName>
    </recommendedName>
</protein>
<feature type="domain" description="HTH tetR-type" evidence="6">
    <location>
        <begin position="4"/>
        <end position="64"/>
    </location>
</feature>
<dbReference type="GO" id="GO:0003700">
    <property type="term" value="F:DNA-binding transcription factor activity"/>
    <property type="evidence" value="ECO:0007669"/>
    <property type="project" value="TreeGrafter"/>
</dbReference>
<dbReference type="SUPFAM" id="SSF46689">
    <property type="entry name" value="Homeodomain-like"/>
    <property type="match status" value="1"/>
</dbReference>
<keyword evidence="3 5" id="KW-0238">DNA-binding</keyword>
<evidence type="ECO:0000256" key="1">
    <source>
        <dbReference type="ARBA" id="ARBA00022491"/>
    </source>
</evidence>
<evidence type="ECO:0000256" key="5">
    <source>
        <dbReference type="PROSITE-ProRule" id="PRU00335"/>
    </source>
</evidence>
<gene>
    <name evidence="7" type="ORF">BGO89_10720</name>
</gene>
<dbReference type="GO" id="GO:0000976">
    <property type="term" value="F:transcription cis-regulatory region binding"/>
    <property type="evidence" value="ECO:0007669"/>
    <property type="project" value="TreeGrafter"/>
</dbReference>
<dbReference type="PANTHER" id="PTHR30055">
    <property type="entry name" value="HTH-TYPE TRANSCRIPTIONAL REGULATOR RUTR"/>
    <property type="match status" value="1"/>
</dbReference>
<evidence type="ECO:0000313" key="7">
    <source>
        <dbReference type="EMBL" id="OJX56984.1"/>
    </source>
</evidence>
<dbReference type="Gene3D" id="1.10.357.10">
    <property type="entry name" value="Tetracycline Repressor, domain 2"/>
    <property type="match status" value="1"/>
</dbReference>
<dbReference type="InterPro" id="IPR001647">
    <property type="entry name" value="HTH_TetR"/>
</dbReference>
<dbReference type="InterPro" id="IPR009057">
    <property type="entry name" value="Homeodomain-like_sf"/>
</dbReference>
<evidence type="ECO:0000256" key="4">
    <source>
        <dbReference type="ARBA" id="ARBA00023163"/>
    </source>
</evidence>
<evidence type="ECO:0000259" key="6">
    <source>
        <dbReference type="PROSITE" id="PS50977"/>
    </source>
</evidence>
<evidence type="ECO:0000256" key="2">
    <source>
        <dbReference type="ARBA" id="ARBA00023015"/>
    </source>
</evidence>
<proteinExistence type="predicted"/>
<dbReference type="PANTHER" id="PTHR30055:SF175">
    <property type="entry name" value="HTH-TYPE TRANSCRIPTIONAL REPRESSOR KSTR2"/>
    <property type="match status" value="1"/>
</dbReference>
<dbReference type="AlphaFoldDB" id="A0A1M3KXK0"/>
<feature type="DNA-binding region" description="H-T-H motif" evidence="5">
    <location>
        <begin position="27"/>
        <end position="46"/>
    </location>
</feature>
<sequence>MTIDPVFTRCLDTAERMFFQFGYQRVTTEEIARAVGISKKTLYELFPKKSDIIVQSLLRNGRALTTFIGACSFDARTFRQEFMDLIQMIVRMNGTYSRLIMRDLEQSDPVLTARIQRQRRRFLTERLKTILDRGIACGIIRRTVNLDVAVVVIMLGIDDLLHPDARQVSDLPLPTVRVMCSVLLDGIIVHTL</sequence>
<dbReference type="PRINTS" id="PR00455">
    <property type="entry name" value="HTHTETR"/>
</dbReference>
<evidence type="ECO:0000256" key="3">
    <source>
        <dbReference type="ARBA" id="ARBA00023125"/>
    </source>
</evidence>
<accession>A0A1M3KXK0</accession>
<comment type="caution">
    <text evidence="7">The sequence shown here is derived from an EMBL/GenBank/DDBJ whole genome shotgun (WGS) entry which is preliminary data.</text>
</comment>
<dbReference type="PROSITE" id="PS50977">
    <property type="entry name" value="HTH_TETR_2"/>
    <property type="match status" value="1"/>
</dbReference>
<dbReference type="InterPro" id="IPR050109">
    <property type="entry name" value="HTH-type_TetR-like_transc_reg"/>
</dbReference>
<dbReference type="Proteomes" id="UP000184233">
    <property type="component" value="Unassembled WGS sequence"/>
</dbReference>
<organism evidence="7 8">
    <name type="scientific">Candidatus Kapaibacterium thiocyanatum</name>
    <dbReference type="NCBI Taxonomy" id="1895771"/>
    <lineage>
        <taxon>Bacteria</taxon>
        <taxon>Pseudomonadati</taxon>
        <taxon>Candidatus Kapaibacteriota</taxon>
        <taxon>Candidatus Kapaibacteriia</taxon>
        <taxon>Candidatus Kapaibacteriales</taxon>
        <taxon>Candidatus Kapaibacteriaceae</taxon>
        <taxon>Candidatus Kapaibacterium</taxon>
    </lineage>
</organism>
<dbReference type="STRING" id="1895771.BGO89_10720"/>
<evidence type="ECO:0000313" key="8">
    <source>
        <dbReference type="Proteomes" id="UP000184233"/>
    </source>
</evidence>
<keyword evidence="4" id="KW-0804">Transcription</keyword>